<dbReference type="PROSITE" id="PS51109">
    <property type="entry name" value="G5"/>
    <property type="match status" value="1"/>
</dbReference>
<dbReference type="Pfam" id="PF01476">
    <property type="entry name" value="LysM"/>
    <property type="match status" value="1"/>
</dbReference>
<dbReference type="CDD" id="cd00118">
    <property type="entry name" value="LysM"/>
    <property type="match status" value="1"/>
</dbReference>
<dbReference type="SMART" id="SM00257">
    <property type="entry name" value="LysM"/>
    <property type="match status" value="1"/>
</dbReference>
<evidence type="ECO:0000256" key="1">
    <source>
        <dbReference type="ARBA" id="ARBA00022729"/>
    </source>
</evidence>
<dbReference type="AlphaFoldDB" id="A0A0S7XQV9"/>
<dbReference type="InterPro" id="IPR018392">
    <property type="entry name" value="LysM"/>
</dbReference>
<proteinExistence type="predicted"/>
<accession>A0A0S7XQV9</accession>
<dbReference type="InterPro" id="IPR036779">
    <property type="entry name" value="LysM_dom_sf"/>
</dbReference>
<dbReference type="Gene3D" id="3.10.350.10">
    <property type="entry name" value="LysM domain"/>
    <property type="match status" value="1"/>
</dbReference>
<evidence type="ECO:0000313" key="5">
    <source>
        <dbReference type="EMBL" id="KPJ64611.1"/>
    </source>
</evidence>
<keyword evidence="2" id="KW-0812">Transmembrane</keyword>
<dbReference type="InterPro" id="IPR011098">
    <property type="entry name" value="G5_dom"/>
</dbReference>
<evidence type="ECO:0000313" key="6">
    <source>
        <dbReference type="Proteomes" id="UP000052020"/>
    </source>
</evidence>
<keyword evidence="2" id="KW-0472">Membrane</keyword>
<organism evidence="5 6">
    <name type="scientific">candidate division KD3-62 bacterium DG_56</name>
    <dbReference type="NCBI Taxonomy" id="1704032"/>
    <lineage>
        <taxon>Bacteria</taxon>
        <taxon>candidate division KD3-62</taxon>
    </lineage>
</organism>
<gene>
    <name evidence="5" type="ORF">AMK68_01140</name>
</gene>
<evidence type="ECO:0008006" key="7">
    <source>
        <dbReference type="Google" id="ProtNLM"/>
    </source>
</evidence>
<sequence>MNDESQIRDELARQHAMVEEHHRLIRGLRRRLVLERVVFIGFIAVLLVVIWRIAGPRQPAVIQVNGKHLATVASKRVAEEVIAWVMREQAGEAAPFARFREKVTVVPVPPRSAGRIMPANEARAKLAERAEAIVRGYGVYVDGRLGAVLPTKKQAERTGQEAQIKFARRGSQRLTTSFRESVTFKPVTVKPNQVVLSTRAAVDELTKPRGKPRMYIVKAGDTAWQIADRHGLTLEDLERQNPGRDLNHIRIDEELSLGPAKPMLTVVAVEERRIVKRIPHRVVAIPTTDIAGGRRKVIQEGRDGQEVSIVRNTYHNGLLVKEELISKQIEQAPVAEKVLVGR</sequence>
<name>A0A0S7XQV9_9BACT</name>
<dbReference type="Gene3D" id="2.20.230.10">
    <property type="entry name" value="Resuscitation-promoting factor rpfb"/>
    <property type="match status" value="1"/>
</dbReference>
<dbReference type="Pfam" id="PF07501">
    <property type="entry name" value="G5"/>
    <property type="match status" value="1"/>
</dbReference>
<dbReference type="Proteomes" id="UP000052020">
    <property type="component" value="Unassembled WGS sequence"/>
</dbReference>
<dbReference type="PROSITE" id="PS51782">
    <property type="entry name" value="LYSM"/>
    <property type="match status" value="1"/>
</dbReference>
<evidence type="ECO:0000259" key="3">
    <source>
        <dbReference type="PROSITE" id="PS51109"/>
    </source>
</evidence>
<evidence type="ECO:0000259" key="4">
    <source>
        <dbReference type="PROSITE" id="PS51782"/>
    </source>
</evidence>
<feature type="transmembrane region" description="Helical" evidence="2">
    <location>
        <begin position="33"/>
        <end position="54"/>
    </location>
</feature>
<dbReference type="SMART" id="SM01208">
    <property type="entry name" value="G5"/>
    <property type="match status" value="1"/>
</dbReference>
<evidence type="ECO:0000256" key="2">
    <source>
        <dbReference type="SAM" id="Phobius"/>
    </source>
</evidence>
<dbReference type="SUPFAM" id="SSF54106">
    <property type="entry name" value="LysM domain"/>
    <property type="match status" value="1"/>
</dbReference>
<feature type="domain" description="G5" evidence="3">
    <location>
        <begin position="264"/>
        <end position="342"/>
    </location>
</feature>
<dbReference type="EMBL" id="LIZY01000016">
    <property type="protein sequence ID" value="KPJ64611.1"/>
    <property type="molecule type" value="Genomic_DNA"/>
</dbReference>
<protein>
    <recommendedName>
        <fullName evidence="7">LysM domain-containing protein</fullName>
    </recommendedName>
</protein>
<feature type="domain" description="LysM" evidence="4">
    <location>
        <begin position="213"/>
        <end position="257"/>
    </location>
</feature>
<reference evidence="5 6" key="1">
    <citation type="journal article" date="2015" name="Microbiome">
        <title>Genomic resolution of linkages in carbon, nitrogen, and sulfur cycling among widespread estuary sediment bacteria.</title>
        <authorList>
            <person name="Baker B.J."/>
            <person name="Lazar C.S."/>
            <person name="Teske A.P."/>
            <person name="Dick G.J."/>
        </authorList>
    </citation>
    <scope>NUCLEOTIDE SEQUENCE [LARGE SCALE GENOMIC DNA]</scope>
    <source>
        <strain evidence="5">DG_56</strain>
    </source>
</reference>
<keyword evidence="1" id="KW-0732">Signal</keyword>
<comment type="caution">
    <text evidence="5">The sequence shown here is derived from an EMBL/GenBank/DDBJ whole genome shotgun (WGS) entry which is preliminary data.</text>
</comment>
<keyword evidence="2" id="KW-1133">Transmembrane helix</keyword>